<evidence type="ECO:0000256" key="1">
    <source>
        <dbReference type="ARBA" id="ARBA00006226"/>
    </source>
</evidence>
<dbReference type="Pfam" id="PF05016">
    <property type="entry name" value="ParE_toxin"/>
    <property type="match status" value="1"/>
</dbReference>
<comment type="similarity">
    <text evidence="1">Belongs to the RelE toxin family.</text>
</comment>
<evidence type="ECO:0000313" key="4">
    <source>
        <dbReference type="Proteomes" id="UP000060487"/>
    </source>
</evidence>
<gene>
    <name evidence="3" type="ORF">ASN18_1347</name>
</gene>
<dbReference type="InterPro" id="IPR007712">
    <property type="entry name" value="RelE/ParE_toxin"/>
</dbReference>
<sequence length="84" mass="9936">MSLRKIVWSNNARCSLRKIDKPIIKRILDKIERLRQDLVTPAQLTGRLKGTFKLYVGDWRIVYMYESEDIVILDVGHRSNIYKS</sequence>
<accession>A0ABR5SG08</accession>
<dbReference type="SUPFAM" id="SSF143011">
    <property type="entry name" value="RelE-like"/>
    <property type="match status" value="1"/>
</dbReference>
<dbReference type="Gene3D" id="3.30.2310.20">
    <property type="entry name" value="RelE-like"/>
    <property type="match status" value="1"/>
</dbReference>
<dbReference type="PANTHER" id="PTHR35601">
    <property type="entry name" value="TOXIN RELE"/>
    <property type="match status" value="1"/>
</dbReference>
<evidence type="ECO:0000256" key="2">
    <source>
        <dbReference type="ARBA" id="ARBA00022649"/>
    </source>
</evidence>
<dbReference type="RefSeq" id="WP_085051976.1">
    <property type="nucleotide sequence ID" value="NZ_LNQR01000052.1"/>
</dbReference>
<dbReference type="NCBIfam" id="TIGR02385">
    <property type="entry name" value="RelE_StbE"/>
    <property type="match status" value="1"/>
</dbReference>
<keyword evidence="4" id="KW-1185">Reference proteome</keyword>
<keyword evidence="2" id="KW-1277">Toxin-antitoxin system</keyword>
<protein>
    <submittedName>
        <fullName evidence="3">Ddiction module toxin RelE</fullName>
    </submittedName>
</protein>
<organism evidence="3 4">
    <name type="scientific">Candidatus Magnetominusculus xianensis</name>
    <dbReference type="NCBI Taxonomy" id="1748249"/>
    <lineage>
        <taxon>Bacteria</taxon>
        <taxon>Pseudomonadati</taxon>
        <taxon>Nitrospirota</taxon>
        <taxon>Nitrospiria</taxon>
        <taxon>Nitrospirales</taxon>
        <taxon>Nitrospiraceae</taxon>
        <taxon>Candidatus Magnetominusculus</taxon>
    </lineage>
</organism>
<evidence type="ECO:0000313" key="3">
    <source>
        <dbReference type="EMBL" id="KWT87231.1"/>
    </source>
</evidence>
<dbReference type="Proteomes" id="UP000060487">
    <property type="component" value="Unassembled WGS sequence"/>
</dbReference>
<reference evidence="3 4" key="1">
    <citation type="submission" date="2015-11" db="EMBL/GenBank/DDBJ databases">
        <authorList>
            <person name="Lin W."/>
        </authorList>
    </citation>
    <scope>NUCLEOTIDE SEQUENCE [LARGE SCALE GENOMIC DNA]</scope>
    <source>
        <strain evidence="3 4">HCH-1</strain>
    </source>
</reference>
<dbReference type="EMBL" id="LNQR01000052">
    <property type="protein sequence ID" value="KWT87231.1"/>
    <property type="molecule type" value="Genomic_DNA"/>
</dbReference>
<proteinExistence type="inferred from homology"/>
<name>A0ABR5SG08_9BACT</name>
<comment type="caution">
    <text evidence="3">The sequence shown here is derived from an EMBL/GenBank/DDBJ whole genome shotgun (WGS) entry which is preliminary data.</text>
</comment>
<dbReference type="InterPro" id="IPR035093">
    <property type="entry name" value="RelE/ParE_toxin_dom_sf"/>
</dbReference>
<dbReference type="PANTHER" id="PTHR35601:SF1">
    <property type="entry name" value="TOXIN RELE"/>
    <property type="match status" value="1"/>
</dbReference>